<evidence type="ECO:0000313" key="4">
    <source>
        <dbReference type="Proteomes" id="UP000248044"/>
    </source>
</evidence>
<evidence type="ECO:0000313" key="3">
    <source>
        <dbReference type="EMBL" id="AWR94036.1"/>
    </source>
</evidence>
<keyword evidence="1" id="KW-0051">Antiviral defense</keyword>
<evidence type="ECO:0000256" key="1">
    <source>
        <dbReference type="ARBA" id="ARBA00023118"/>
    </source>
</evidence>
<dbReference type="PANTHER" id="PTHR39965:SF1">
    <property type="entry name" value="CRISPR SYSTEM CMR SUBUNIT CMR6"/>
    <property type="match status" value="1"/>
</dbReference>
<dbReference type="InterPro" id="IPR010172">
    <property type="entry name" value="CRISPR-assoc_prot_TM1791"/>
</dbReference>
<dbReference type="KEGG" id="abri:DFR85_04870"/>
<dbReference type="RefSeq" id="WP_110269917.1">
    <property type="nucleotide sequence ID" value="NZ_CP029289.2"/>
</dbReference>
<feature type="domain" description="CRISPR type III-associated protein" evidence="2">
    <location>
        <begin position="95"/>
        <end position="269"/>
    </location>
</feature>
<sequence length="298" mass="33796">MQANNCIFNAIQYYVSNMLNNPYKKEEIKRELLKNLVSCSFSEKMDIANKSLEEGVNALRSLGYCAIDIKARTTKKLYVGISEISPFYLFFETGLTWNLALDLPYIPGSIIKGTLRSYMIDLCRENEECISYVYQIFGIPENERHRSENVEIYVTGLDSSSSLLVALDSYPISGDKLLAGDIITPHYFKEGKVVKNEYQANPTPIPRVAINEGITFRFAIGIHRDVIPLFQEWTNSIGYNGGGLSFFVPILYAFKQGIGAKTTRGYGEFDFEDFSLVSFNFTRPKKLGKARVRVNGRR</sequence>
<dbReference type="AlphaFoldDB" id="A0A2U9IDF4"/>
<dbReference type="EMBL" id="CP029289">
    <property type="protein sequence ID" value="AWR94036.1"/>
    <property type="molecule type" value="Genomic_DNA"/>
</dbReference>
<accession>A0A2U9IDF4</accession>
<gene>
    <name evidence="3" type="primary">cmr6</name>
    <name evidence="3" type="ORF">DFR85_04870</name>
</gene>
<evidence type="ECO:0000259" key="2">
    <source>
        <dbReference type="Pfam" id="PF03787"/>
    </source>
</evidence>
<dbReference type="GO" id="GO:0051607">
    <property type="term" value="P:defense response to virus"/>
    <property type="evidence" value="ECO:0007669"/>
    <property type="project" value="UniProtKB-KW"/>
</dbReference>
<reference evidence="3 4" key="1">
    <citation type="submission" date="2018-05" db="EMBL/GenBank/DDBJ databases">
        <title>Complete Genome Sequences of Extremely Thermoacidophilic, Metal-Mobilizing Type-Strain Members of the Archaeal Family Sulfolobaceae: Acidianus brierleyi DSM-1651T, Acidianus sulfidivorans DSM-18786T, Metallosphaera hakonensis DSM-7519T, and Metallosphaera prunae DSM-10039T.</title>
        <authorList>
            <person name="Counts J.A."/>
            <person name="Kelly R.M."/>
        </authorList>
    </citation>
    <scope>NUCLEOTIDE SEQUENCE [LARGE SCALE GENOMIC DNA]</scope>
    <source>
        <strain evidence="3 4">DSM 1651</strain>
    </source>
</reference>
<organism evidence="3 4">
    <name type="scientific">Acidianus brierleyi</name>
    <dbReference type="NCBI Taxonomy" id="41673"/>
    <lineage>
        <taxon>Archaea</taxon>
        <taxon>Thermoproteota</taxon>
        <taxon>Thermoprotei</taxon>
        <taxon>Sulfolobales</taxon>
        <taxon>Sulfolobaceae</taxon>
        <taxon>Acidianus</taxon>
    </lineage>
</organism>
<dbReference type="GeneID" id="36831464"/>
<dbReference type="PANTHER" id="PTHR39965">
    <property type="entry name" value="CRISPR SYSTEM CMR SUBUNIT CMR6"/>
    <property type="match status" value="1"/>
</dbReference>
<name>A0A2U9IDF4_9CREN</name>
<dbReference type="OrthoDB" id="86328at2157"/>
<dbReference type="NCBIfam" id="TIGR01898">
    <property type="entry name" value="cas_TM1791_cmr6"/>
    <property type="match status" value="1"/>
</dbReference>
<protein>
    <submittedName>
        <fullName evidence="3">Type III-B CRISPR module RAMP protein Cmr6</fullName>
    </submittedName>
</protein>
<keyword evidence="4" id="KW-1185">Reference proteome</keyword>
<proteinExistence type="predicted"/>
<dbReference type="Pfam" id="PF03787">
    <property type="entry name" value="RAMPs"/>
    <property type="match status" value="1"/>
</dbReference>
<dbReference type="InterPro" id="IPR005537">
    <property type="entry name" value="RAMP_III_fam"/>
</dbReference>
<dbReference type="Proteomes" id="UP000248044">
    <property type="component" value="Chromosome"/>
</dbReference>